<dbReference type="EMBL" id="SDPM01000002">
    <property type="protein sequence ID" value="RXZ87556.1"/>
    <property type="molecule type" value="Genomic_DNA"/>
</dbReference>
<dbReference type="GO" id="GO:0006596">
    <property type="term" value="P:polyamine biosynthetic process"/>
    <property type="evidence" value="ECO:0007669"/>
    <property type="project" value="UniProtKB-KW"/>
</dbReference>
<evidence type="ECO:0000313" key="4">
    <source>
        <dbReference type="EMBL" id="RXZ87556.1"/>
    </source>
</evidence>
<accession>A0A4V1R2L3</accession>
<evidence type="ECO:0000313" key="5">
    <source>
        <dbReference type="Proteomes" id="UP000292686"/>
    </source>
</evidence>
<dbReference type="Proteomes" id="UP000292686">
    <property type="component" value="Unassembled WGS sequence"/>
</dbReference>
<gene>
    <name evidence="3" type="ORF">BJ972_001429</name>
    <name evidence="4" type="ORF">ESP50_06480</name>
</gene>
<name>A0A4V1R2L3_9MICO</name>
<dbReference type="InterPro" id="IPR029063">
    <property type="entry name" value="SAM-dependent_MTases_sf"/>
</dbReference>
<organism evidence="4 5">
    <name type="scientific">Agromyces atrinae</name>
    <dbReference type="NCBI Taxonomy" id="592376"/>
    <lineage>
        <taxon>Bacteria</taxon>
        <taxon>Bacillati</taxon>
        <taxon>Actinomycetota</taxon>
        <taxon>Actinomycetes</taxon>
        <taxon>Micrococcales</taxon>
        <taxon>Microbacteriaceae</taxon>
        <taxon>Agromyces</taxon>
    </lineage>
</organism>
<dbReference type="Proteomes" id="UP000581087">
    <property type="component" value="Unassembled WGS sequence"/>
</dbReference>
<reference evidence="4 5" key="1">
    <citation type="submission" date="2019-01" db="EMBL/GenBank/DDBJ databases">
        <title>Agromyces.</title>
        <authorList>
            <person name="Li J."/>
        </authorList>
    </citation>
    <scope>NUCLEOTIDE SEQUENCE [LARGE SCALE GENOMIC DNA]</scope>
    <source>
        <strain evidence="4 5">DSM 23870</strain>
    </source>
</reference>
<dbReference type="SUPFAM" id="SSF53335">
    <property type="entry name" value="S-adenosyl-L-methionine-dependent methyltransferases"/>
    <property type="match status" value="1"/>
</dbReference>
<evidence type="ECO:0000256" key="2">
    <source>
        <dbReference type="SAM" id="MobiDB-lite"/>
    </source>
</evidence>
<evidence type="ECO:0000256" key="1">
    <source>
        <dbReference type="ARBA" id="ARBA00023115"/>
    </source>
</evidence>
<keyword evidence="5" id="KW-1185">Reference proteome</keyword>
<evidence type="ECO:0000313" key="3">
    <source>
        <dbReference type="EMBL" id="NYD66910.1"/>
    </source>
</evidence>
<protein>
    <submittedName>
        <fullName evidence="3">Spermidine synthase</fullName>
    </submittedName>
    <submittedName>
        <fullName evidence="4">Spermine synthase</fullName>
    </submittedName>
</protein>
<dbReference type="Gene3D" id="3.40.50.150">
    <property type="entry name" value="Vaccinia Virus protein VP39"/>
    <property type="match status" value="1"/>
</dbReference>
<reference evidence="3 6" key="2">
    <citation type="submission" date="2020-07" db="EMBL/GenBank/DDBJ databases">
        <title>Sequencing the genomes of 1000 actinobacteria strains.</title>
        <authorList>
            <person name="Klenk H.-P."/>
        </authorList>
    </citation>
    <scope>NUCLEOTIDE SEQUENCE [LARGE SCALE GENOMIC DNA]</scope>
    <source>
        <strain evidence="3 6">DSM 23870</strain>
    </source>
</reference>
<dbReference type="NCBIfam" id="NF037959">
    <property type="entry name" value="MFS_SpdSyn"/>
    <property type="match status" value="1"/>
</dbReference>
<dbReference type="RefSeq" id="WP_129173270.1">
    <property type="nucleotide sequence ID" value="NZ_JACCBI010000001.1"/>
</dbReference>
<proteinExistence type="predicted"/>
<dbReference type="CDD" id="cd02440">
    <property type="entry name" value="AdoMet_MTases"/>
    <property type="match status" value="1"/>
</dbReference>
<dbReference type="EMBL" id="JACCBI010000001">
    <property type="protein sequence ID" value="NYD66910.1"/>
    <property type="molecule type" value="Genomic_DNA"/>
</dbReference>
<dbReference type="PANTHER" id="PTHR43317:SF1">
    <property type="entry name" value="THERMOSPERMINE SYNTHASE ACAULIS5"/>
    <property type="match status" value="1"/>
</dbReference>
<feature type="region of interest" description="Disordered" evidence="2">
    <location>
        <begin position="1"/>
        <end position="25"/>
    </location>
</feature>
<dbReference type="OrthoDB" id="8221452at2"/>
<dbReference type="AlphaFoldDB" id="A0A4V1R2L3"/>
<sequence>MTAPERSLSVSGFSARLDESRGTPGSWTLVVDGTPQSHVDLNDPEYLSFEYVRRIGHAVDLVAPAGSPITALHLGAGALTLPRYVAATRPSSRQQVIEIESDLVDLVRETLPLPRGAQIRVRHGDAREVLGKLPAGLLGTVDLVIVDIFSGARTPAHVTSVEFYALLAPLLSPTGIVAVNVADGAGLAFARGQAATLAHVFGHVALAADTSMLKGRRFGNVVMYASNSPLPFDGLPRLLASDPAPAKLVSGGELANFIAGAPLVTDATAIPSPPPARSVFLSKP</sequence>
<keyword evidence="1" id="KW-0620">Polyamine biosynthesis</keyword>
<comment type="caution">
    <text evidence="4">The sequence shown here is derived from an EMBL/GenBank/DDBJ whole genome shotgun (WGS) entry which is preliminary data.</text>
</comment>
<dbReference type="PANTHER" id="PTHR43317">
    <property type="entry name" value="THERMOSPERMINE SYNTHASE ACAULIS5"/>
    <property type="match status" value="1"/>
</dbReference>
<evidence type="ECO:0000313" key="6">
    <source>
        <dbReference type="Proteomes" id="UP000581087"/>
    </source>
</evidence>